<feature type="non-terminal residue" evidence="15">
    <location>
        <position position="706"/>
    </location>
</feature>
<dbReference type="PANTHER" id="PTHR22762:SF54">
    <property type="entry name" value="BCDNA.GH04962"/>
    <property type="match status" value="1"/>
</dbReference>
<dbReference type="CDD" id="cd06603">
    <property type="entry name" value="GH31_GANC_GANAB_alpha"/>
    <property type="match status" value="1"/>
</dbReference>
<dbReference type="InterPro" id="IPR000322">
    <property type="entry name" value="Glyco_hydro_31_TIM"/>
</dbReference>
<dbReference type="EMBL" id="JANBPU010000522">
    <property type="protein sequence ID" value="KAJ1910828.1"/>
    <property type="molecule type" value="Genomic_DNA"/>
</dbReference>
<keyword evidence="8 10" id="KW-0326">Glycosidase</keyword>
<dbReference type="SUPFAM" id="SSF51445">
    <property type="entry name" value="(Trans)glycosidases"/>
    <property type="match status" value="1"/>
</dbReference>
<evidence type="ECO:0000313" key="15">
    <source>
        <dbReference type="EMBL" id="KAJ1910828.1"/>
    </source>
</evidence>
<evidence type="ECO:0000256" key="7">
    <source>
        <dbReference type="ARBA" id="ARBA00023180"/>
    </source>
</evidence>
<dbReference type="InterPro" id="IPR017853">
    <property type="entry name" value="GH"/>
</dbReference>
<dbReference type="Pfam" id="PF01055">
    <property type="entry name" value="Glyco_hydro_31_2nd"/>
    <property type="match status" value="1"/>
</dbReference>
<evidence type="ECO:0000256" key="12">
    <source>
        <dbReference type="SAM" id="SignalP"/>
    </source>
</evidence>
<evidence type="ECO:0000256" key="5">
    <source>
        <dbReference type="ARBA" id="ARBA00022801"/>
    </source>
</evidence>
<dbReference type="GO" id="GO:0006491">
    <property type="term" value="P:N-glycan processing"/>
    <property type="evidence" value="ECO:0007669"/>
    <property type="project" value="TreeGrafter"/>
</dbReference>
<dbReference type="GO" id="GO:0005975">
    <property type="term" value="P:carbohydrate metabolic process"/>
    <property type="evidence" value="ECO:0007669"/>
    <property type="project" value="InterPro"/>
</dbReference>
<evidence type="ECO:0000256" key="9">
    <source>
        <dbReference type="ARBA" id="ARBA00042895"/>
    </source>
</evidence>
<keyword evidence="16" id="KW-1185">Reference proteome</keyword>
<evidence type="ECO:0000256" key="4">
    <source>
        <dbReference type="ARBA" id="ARBA00022729"/>
    </source>
</evidence>
<dbReference type="Gene3D" id="3.20.20.80">
    <property type="entry name" value="Glycosidases"/>
    <property type="match status" value="1"/>
</dbReference>
<evidence type="ECO:0000256" key="10">
    <source>
        <dbReference type="RuleBase" id="RU361185"/>
    </source>
</evidence>
<comment type="similarity">
    <text evidence="3 10">Belongs to the glycosyl hydrolase 31 family.</text>
</comment>
<dbReference type="OrthoDB" id="5839090at2759"/>
<dbReference type="Proteomes" id="UP001150538">
    <property type="component" value="Unassembled WGS sequence"/>
</dbReference>
<sequence>MAGYIATRHRPGSLIILLIVASLTLLLFLTSVVDSFDQSSFKVSSDSSYYRRHRSYIDSFTDDTNNLNKETPVDDNNDLSEEEKEEQDKAAKVVPKGPYYQLNESSVKSDKDGSVNFEVLNTKDNVLISFRLTFHDGEIFRIRASEKDPLIPRYDEAAEFALVDGKEGPPLLDPSAIKATAETVDGSKVFTYTFGTTDSDKGSQSKKIRITEKPWKIEYLIGDEVVLQLNNNEYFNFEHHREKTEANEADVENGWSESFKHWTDEKPRGPESVGIDIEFPGFEHVYGIPEHSSPLSLKPTRGAEGGYTEPYRLYNVDTFEYNVDSPHGLYGSVPLMLAHNTKHTVGALWMSSAETWVDITKEEKSKVTTHWVSESGIMDIMVMTGPKPSDVFAQYAKATGTTAFPRDFSIAYHQCRWSYVDQDDVLSVDSSFDKYSIPYDVIWLDIDYADGMRYFTWNHKKFPNPLSMQDKLSASKRKLVTVIDPHLKKDEDYFVYKEARDNDYIIKDKDGNNFSGDCWPGSSVYTDFTDERVRKWWGDLFGLGRFNHSTENTFIWNDMNEMTVFNGMEITFPRNLIHKGGWEQRDVHNLMGMLVHRSTFEGLLRRDQTKTKRPFILSRSYFAGSQRYGAIWTGDNAANWEHLAVSVPMMLSNSLAGIHFIGADVSGFFGNPEPELFTRWYQLGTWYPFFRGHAHFDSKRREPWSM</sequence>
<dbReference type="GO" id="GO:0017177">
    <property type="term" value="C:glucosidase II complex"/>
    <property type="evidence" value="ECO:0007669"/>
    <property type="project" value="TreeGrafter"/>
</dbReference>
<dbReference type="AlphaFoldDB" id="A0A9W7ZUH7"/>
<keyword evidence="7" id="KW-0325">Glycoprotein</keyword>
<comment type="subcellular location">
    <subcellularLocation>
        <location evidence="1">Endoplasmic reticulum</location>
    </subcellularLocation>
</comment>
<feature type="domain" description="Glycoside hydrolase family 31 N-terminal" evidence="14">
    <location>
        <begin position="130"/>
        <end position="358"/>
    </location>
</feature>
<accession>A0A9W7ZUH7</accession>
<evidence type="ECO:0000313" key="16">
    <source>
        <dbReference type="Proteomes" id="UP001150538"/>
    </source>
</evidence>
<dbReference type="GO" id="GO:0030246">
    <property type="term" value="F:carbohydrate binding"/>
    <property type="evidence" value="ECO:0007669"/>
    <property type="project" value="InterPro"/>
</dbReference>
<evidence type="ECO:0000256" key="8">
    <source>
        <dbReference type="ARBA" id="ARBA00023295"/>
    </source>
</evidence>
<evidence type="ECO:0000256" key="6">
    <source>
        <dbReference type="ARBA" id="ARBA00022824"/>
    </source>
</evidence>
<feature type="chain" id="PRO_5040833668" description="Glucosidase II subunit alpha" evidence="12">
    <location>
        <begin position="36"/>
        <end position="706"/>
    </location>
</feature>
<feature type="signal peptide" evidence="12">
    <location>
        <begin position="1"/>
        <end position="35"/>
    </location>
</feature>
<dbReference type="PANTHER" id="PTHR22762">
    <property type="entry name" value="ALPHA-GLUCOSIDASE"/>
    <property type="match status" value="1"/>
</dbReference>
<protein>
    <recommendedName>
        <fullName evidence="9">Glucosidase II subunit alpha</fullName>
    </recommendedName>
</protein>
<comment type="caution">
    <text evidence="15">The sequence shown here is derived from an EMBL/GenBank/DDBJ whole genome shotgun (WGS) entry which is preliminary data.</text>
</comment>
<dbReference type="GO" id="GO:0090599">
    <property type="term" value="F:alpha-glucosidase activity"/>
    <property type="evidence" value="ECO:0007669"/>
    <property type="project" value="TreeGrafter"/>
</dbReference>
<dbReference type="PROSITE" id="PS00129">
    <property type="entry name" value="GLYCOSYL_HYDROL_F31_1"/>
    <property type="match status" value="1"/>
</dbReference>
<feature type="region of interest" description="Disordered" evidence="11">
    <location>
        <begin position="61"/>
        <end position="92"/>
    </location>
</feature>
<feature type="compositionally biased region" description="Acidic residues" evidence="11">
    <location>
        <begin position="73"/>
        <end position="85"/>
    </location>
</feature>
<dbReference type="Gene3D" id="2.60.40.1760">
    <property type="entry name" value="glycosyl hydrolase (family 31)"/>
    <property type="match status" value="1"/>
</dbReference>
<dbReference type="InterPro" id="IPR025887">
    <property type="entry name" value="Glyco_hydro_31_N_dom"/>
</dbReference>
<dbReference type="Pfam" id="PF13802">
    <property type="entry name" value="Gal_mutarotas_2"/>
    <property type="match status" value="1"/>
</dbReference>
<organism evidence="15 16">
    <name type="scientific">Mycoemilia scoparia</name>
    <dbReference type="NCBI Taxonomy" id="417184"/>
    <lineage>
        <taxon>Eukaryota</taxon>
        <taxon>Fungi</taxon>
        <taxon>Fungi incertae sedis</taxon>
        <taxon>Zoopagomycota</taxon>
        <taxon>Kickxellomycotina</taxon>
        <taxon>Kickxellomycetes</taxon>
        <taxon>Kickxellales</taxon>
        <taxon>Kickxellaceae</taxon>
        <taxon>Mycoemilia</taxon>
    </lineage>
</organism>
<dbReference type="SUPFAM" id="SSF74650">
    <property type="entry name" value="Galactose mutarotase-like"/>
    <property type="match status" value="1"/>
</dbReference>
<keyword evidence="5 10" id="KW-0378">Hydrolase</keyword>
<keyword evidence="4 12" id="KW-0732">Signal</keyword>
<evidence type="ECO:0000259" key="13">
    <source>
        <dbReference type="Pfam" id="PF01055"/>
    </source>
</evidence>
<feature type="domain" description="Glycoside hydrolase family 31 TIM barrel" evidence="13">
    <location>
        <begin position="403"/>
        <end position="705"/>
    </location>
</feature>
<comment type="pathway">
    <text evidence="2">Glycan metabolism; N-glycan metabolism.</text>
</comment>
<keyword evidence="6" id="KW-0256">Endoplasmic reticulum</keyword>
<gene>
    <name evidence="15" type="primary">ROT2_2</name>
    <name evidence="15" type="ORF">H4219_006114</name>
</gene>
<dbReference type="InterPro" id="IPR011013">
    <property type="entry name" value="Gal_mutarotase_sf_dom"/>
</dbReference>
<name>A0A9W7ZUH7_9FUNG</name>
<dbReference type="InterPro" id="IPR030458">
    <property type="entry name" value="Glyco_hydro_31_AS"/>
</dbReference>
<dbReference type="CDD" id="cd14752">
    <property type="entry name" value="GH31_N"/>
    <property type="match status" value="1"/>
</dbReference>
<proteinExistence type="inferred from homology"/>
<evidence type="ECO:0000256" key="11">
    <source>
        <dbReference type="SAM" id="MobiDB-lite"/>
    </source>
</evidence>
<evidence type="ECO:0000256" key="3">
    <source>
        <dbReference type="ARBA" id="ARBA00007806"/>
    </source>
</evidence>
<evidence type="ECO:0000256" key="1">
    <source>
        <dbReference type="ARBA" id="ARBA00004240"/>
    </source>
</evidence>
<reference evidence="15" key="1">
    <citation type="submission" date="2022-07" db="EMBL/GenBank/DDBJ databases">
        <title>Phylogenomic reconstructions and comparative analyses of Kickxellomycotina fungi.</title>
        <authorList>
            <person name="Reynolds N.K."/>
            <person name="Stajich J.E."/>
            <person name="Barry K."/>
            <person name="Grigoriev I.V."/>
            <person name="Crous P."/>
            <person name="Smith M.E."/>
        </authorList>
    </citation>
    <scope>NUCLEOTIDE SEQUENCE</scope>
    <source>
        <strain evidence="15">NBRC 100468</strain>
    </source>
</reference>
<evidence type="ECO:0000256" key="2">
    <source>
        <dbReference type="ARBA" id="ARBA00004833"/>
    </source>
</evidence>
<evidence type="ECO:0000259" key="14">
    <source>
        <dbReference type="Pfam" id="PF13802"/>
    </source>
</evidence>